<accession>E1WV92</accession>
<proteinExistence type="predicted"/>
<dbReference type="EMBL" id="FQ312004">
    <property type="protein sequence ID" value="CBW22415.1"/>
    <property type="molecule type" value="Genomic_DNA"/>
</dbReference>
<protein>
    <recommendedName>
        <fullName evidence="1">DUF6965 domain-containing protein</fullName>
    </recommendedName>
</protein>
<evidence type="ECO:0000259" key="1">
    <source>
        <dbReference type="Pfam" id="PF22292"/>
    </source>
</evidence>
<evidence type="ECO:0000313" key="2">
    <source>
        <dbReference type="EMBL" id="CBW22415.1"/>
    </source>
</evidence>
<dbReference type="InterPro" id="IPR054238">
    <property type="entry name" value="DUF6965"/>
</dbReference>
<dbReference type="HOGENOM" id="CLU_191227_0_0_10"/>
<gene>
    <name evidence="2" type="ordered locus">BF638R_1891</name>
</gene>
<name>E1WV92_BACF6</name>
<evidence type="ECO:0000313" key="3">
    <source>
        <dbReference type="Proteomes" id="UP000008560"/>
    </source>
</evidence>
<dbReference type="KEGG" id="bfg:BF638R_1891"/>
<dbReference type="Pfam" id="PF22292">
    <property type="entry name" value="DUF6965"/>
    <property type="match status" value="1"/>
</dbReference>
<reference evidence="2 3" key="1">
    <citation type="journal article" date="2010" name="Microbiology">
        <title>Twenty-eight divergent polysaccharide loci specifying within- and amongst-strain capsule diversity in three strains of Bacteroides fragilis.</title>
        <authorList>
            <person name="Patrick S."/>
            <person name="Blakely G.W."/>
            <person name="Houston S."/>
            <person name="Moore J."/>
            <person name="Abratt V.R."/>
            <person name="Bertalan M."/>
            <person name="Cerdeno-Tarraga A.M."/>
            <person name="Quail M.A."/>
            <person name="Corton N."/>
            <person name="Corton C."/>
            <person name="Bignell A."/>
            <person name="Barron A."/>
            <person name="Clark L."/>
            <person name="Bentley S.D."/>
            <person name="Parkhill J."/>
        </authorList>
    </citation>
    <scope>NUCLEOTIDE SEQUENCE [LARGE SCALE GENOMIC DNA]</scope>
    <source>
        <strain evidence="2 3">638R</strain>
    </source>
</reference>
<dbReference type="PATRIC" id="fig|862962.3.peg.1912"/>
<organism evidence="2 3">
    <name type="scientific">Bacteroides fragilis (strain 638R)</name>
    <dbReference type="NCBI Taxonomy" id="862962"/>
    <lineage>
        <taxon>Bacteria</taxon>
        <taxon>Pseudomonadati</taxon>
        <taxon>Bacteroidota</taxon>
        <taxon>Bacteroidia</taxon>
        <taxon>Bacteroidales</taxon>
        <taxon>Bacteroidaceae</taxon>
        <taxon>Bacteroides</taxon>
    </lineage>
</organism>
<feature type="domain" description="DUF6965" evidence="1">
    <location>
        <begin position="15"/>
        <end position="80"/>
    </location>
</feature>
<sequence>MRKNKSKMEYKFDEQSVKELMEWAQTAQLPQELELSKAERIFDVKLCIESDLSCIRAHYPDAFYNPAITRLYRIREKLEEK</sequence>
<dbReference type="Proteomes" id="UP000008560">
    <property type="component" value="Chromosome"/>
</dbReference>
<dbReference type="AlphaFoldDB" id="E1WV92"/>